<dbReference type="STRING" id="155865.SAMN05216515_10184"/>
<dbReference type="Pfam" id="PF17651">
    <property type="entry name" value="Raco_middle"/>
    <property type="match status" value="1"/>
</dbReference>
<keyword evidence="4" id="KW-1185">Reference proteome</keyword>
<dbReference type="Gene3D" id="3.10.20.30">
    <property type="match status" value="1"/>
</dbReference>
<dbReference type="AlphaFoldDB" id="A0A1I7FE24"/>
<dbReference type="InterPro" id="IPR036010">
    <property type="entry name" value="2Fe-2S_ferredoxin-like_sf"/>
</dbReference>
<dbReference type="InterPro" id="IPR041414">
    <property type="entry name" value="Raco-like_middle"/>
</dbReference>
<dbReference type="OrthoDB" id="9810588at2"/>
<dbReference type="PROSITE" id="PS51085">
    <property type="entry name" value="2FE2S_FER_2"/>
    <property type="match status" value="1"/>
</dbReference>
<sequence>MSSAWVTQNGTETELTIWPGENLLEALRRGGFFVNAVCGGKGTCGKCRVILEGKDAARESVLACQTVFSDSIRRILLPEDDSDSMDVETGGREGGSPVIPLPRRKKEGGTEEQYGVCVDLGTTTVVTELYSLTEGRQAGQRSGRNRQSVYGADVISRIQYIQEHEDGLEELTVCIRRQIFDMMREICREAEIPEDRVTEMSLAGNTIMQHIFAGLSPVSIASAPFRPETLFLDGTALDGGSWDLPAENPVCWPGLTVRLAPCASGYVGGDIVAGLLAADARKQPGRYLFLDVGTNGEMALGGQTGLVCCSVASGPAFEGGELTCGMTSTAGAVNRVVLTADGGDIVFDTIRGEPPKGICGSGLIDLLAVLLRTGIVNAGGRLLPPEDARAGGAPEPLCRRLTEDENGNGAFWLDAGHRVGLTAGDVRKLQLAKAAIMAGIRVMMRTVRAREQDIRQMYIAGGFGRHLNPDSACAVGMIPEGLRDRITYLGNASLEGARKALLEEGGRIQLMSIARQCHYLELSGNAAFNEEYMEQMSFGKEE</sequence>
<evidence type="ECO:0000256" key="1">
    <source>
        <dbReference type="SAM" id="MobiDB-lite"/>
    </source>
</evidence>
<protein>
    <submittedName>
        <fullName evidence="3">Uncharacterized 2Fe-2 and 4Fe-4S clusters-containing protein, contains DUF4445 domain</fullName>
    </submittedName>
</protein>
<accession>A0A1I7FE24</accession>
<evidence type="ECO:0000313" key="3">
    <source>
        <dbReference type="EMBL" id="SFU34442.1"/>
    </source>
</evidence>
<dbReference type="CDD" id="cd00207">
    <property type="entry name" value="fer2"/>
    <property type="match status" value="1"/>
</dbReference>
<dbReference type="EMBL" id="FPBT01000002">
    <property type="protein sequence ID" value="SFU34442.1"/>
    <property type="molecule type" value="Genomic_DNA"/>
</dbReference>
<name>A0A1I7FE24_9FIRM</name>
<dbReference type="GO" id="GO:0051536">
    <property type="term" value="F:iron-sulfur cluster binding"/>
    <property type="evidence" value="ECO:0007669"/>
    <property type="project" value="InterPro"/>
</dbReference>
<dbReference type="SUPFAM" id="SSF54292">
    <property type="entry name" value="2Fe-2S ferredoxin-like"/>
    <property type="match status" value="1"/>
</dbReference>
<dbReference type="PANTHER" id="PTHR42895">
    <property type="entry name" value="IRON-SULFUR CLUSTER-BINDING PROTEIN-RELATED"/>
    <property type="match status" value="1"/>
</dbReference>
<evidence type="ECO:0000313" key="4">
    <source>
        <dbReference type="Proteomes" id="UP000198817"/>
    </source>
</evidence>
<reference evidence="3 4" key="1">
    <citation type="submission" date="2016-10" db="EMBL/GenBank/DDBJ databases">
        <authorList>
            <person name="de Groot N.N."/>
        </authorList>
    </citation>
    <scope>NUCLEOTIDE SEQUENCE [LARGE SCALE GENOMIC DNA]</scope>
    <source>
        <strain evidence="3 4">KHGC13</strain>
    </source>
</reference>
<organism evidence="3 4">
    <name type="scientific">Eubacterium pyruvativorans</name>
    <dbReference type="NCBI Taxonomy" id="155865"/>
    <lineage>
        <taxon>Bacteria</taxon>
        <taxon>Bacillati</taxon>
        <taxon>Bacillota</taxon>
        <taxon>Clostridia</taxon>
        <taxon>Eubacteriales</taxon>
        <taxon>Eubacteriaceae</taxon>
        <taxon>Eubacterium</taxon>
    </lineage>
</organism>
<dbReference type="Pfam" id="PF14574">
    <property type="entry name" value="RACo_C_ter"/>
    <property type="match status" value="1"/>
</dbReference>
<dbReference type="InterPro" id="IPR001041">
    <property type="entry name" value="2Fe-2S_ferredoxin-type"/>
</dbReference>
<dbReference type="PANTHER" id="PTHR42895:SF1">
    <property type="entry name" value="IRON-SULFUR CLUSTER PROTEIN"/>
    <property type="match status" value="1"/>
</dbReference>
<gene>
    <name evidence="3" type="ORF">SAMN05216508_10283</name>
</gene>
<feature type="domain" description="2Fe-2S ferredoxin-type" evidence="2">
    <location>
        <begin position="2"/>
        <end position="81"/>
    </location>
</feature>
<dbReference type="RefSeq" id="WP_090469736.1">
    <property type="nucleotide sequence ID" value="NZ_FOWF01000001.1"/>
</dbReference>
<evidence type="ECO:0000259" key="2">
    <source>
        <dbReference type="PROSITE" id="PS51085"/>
    </source>
</evidence>
<dbReference type="Gene3D" id="3.30.420.480">
    <property type="entry name" value="Domain of unknown function (DUF4445)"/>
    <property type="match status" value="1"/>
</dbReference>
<proteinExistence type="predicted"/>
<dbReference type="InterPro" id="IPR052911">
    <property type="entry name" value="Corrinoid_activation_enz"/>
</dbReference>
<feature type="region of interest" description="Disordered" evidence="1">
    <location>
        <begin position="80"/>
        <end position="107"/>
    </location>
</feature>
<dbReference type="Pfam" id="PF00111">
    <property type="entry name" value="Fer2"/>
    <property type="match status" value="1"/>
</dbReference>
<dbReference type="InterPro" id="IPR042259">
    <property type="entry name" value="Raco-like_middle_sf"/>
</dbReference>
<dbReference type="Proteomes" id="UP000198817">
    <property type="component" value="Unassembled WGS sequence"/>
</dbReference>
<dbReference type="InterPro" id="IPR027980">
    <property type="entry name" value="RACo_C"/>
</dbReference>
<dbReference type="InterPro" id="IPR012675">
    <property type="entry name" value="Beta-grasp_dom_sf"/>
</dbReference>